<comment type="caution">
    <text evidence="3">The sequence shown here is derived from an EMBL/GenBank/DDBJ whole genome shotgun (WGS) entry which is preliminary data.</text>
</comment>
<proteinExistence type="predicted"/>
<dbReference type="Proteomes" id="UP000813824">
    <property type="component" value="Unassembled WGS sequence"/>
</dbReference>
<feature type="transmembrane region" description="Helical" evidence="2">
    <location>
        <begin position="39"/>
        <end position="59"/>
    </location>
</feature>
<gene>
    <name evidence="3" type="ORF">BXZ70DRAFT_581570</name>
</gene>
<evidence type="ECO:0000256" key="2">
    <source>
        <dbReference type="SAM" id="Phobius"/>
    </source>
</evidence>
<name>A0A8K0XKK7_9AGAR</name>
<dbReference type="AlphaFoldDB" id="A0A8K0XKK7"/>
<reference evidence="3" key="1">
    <citation type="journal article" date="2021" name="New Phytol.">
        <title>Evolutionary innovations through gain and loss of genes in the ectomycorrhizal Boletales.</title>
        <authorList>
            <person name="Wu G."/>
            <person name="Miyauchi S."/>
            <person name="Morin E."/>
            <person name="Kuo A."/>
            <person name="Drula E."/>
            <person name="Varga T."/>
            <person name="Kohler A."/>
            <person name="Feng B."/>
            <person name="Cao Y."/>
            <person name="Lipzen A."/>
            <person name="Daum C."/>
            <person name="Hundley H."/>
            <person name="Pangilinan J."/>
            <person name="Johnson J."/>
            <person name="Barry K."/>
            <person name="LaButti K."/>
            <person name="Ng V."/>
            <person name="Ahrendt S."/>
            <person name="Min B."/>
            <person name="Choi I.G."/>
            <person name="Park H."/>
            <person name="Plett J.M."/>
            <person name="Magnuson J."/>
            <person name="Spatafora J.W."/>
            <person name="Nagy L.G."/>
            <person name="Henrissat B."/>
            <person name="Grigoriev I.V."/>
            <person name="Yang Z.L."/>
            <person name="Xu J."/>
            <person name="Martin F.M."/>
        </authorList>
    </citation>
    <scope>NUCLEOTIDE SEQUENCE</scope>
    <source>
        <strain evidence="3">KKN 215</strain>
    </source>
</reference>
<feature type="compositionally biased region" description="Pro residues" evidence="1">
    <location>
        <begin position="309"/>
        <end position="319"/>
    </location>
</feature>
<feature type="transmembrane region" description="Helical" evidence="2">
    <location>
        <begin position="480"/>
        <end position="500"/>
    </location>
</feature>
<feature type="transmembrane region" description="Helical" evidence="2">
    <location>
        <begin position="113"/>
        <end position="135"/>
    </location>
</feature>
<feature type="compositionally biased region" description="Polar residues" evidence="1">
    <location>
        <begin position="225"/>
        <end position="241"/>
    </location>
</feature>
<feature type="transmembrane region" description="Helical" evidence="2">
    <location>
        <begin position="71"/>
        <end position="93"/>
    </location>
</feature>
<keyword evidence="2" id="KW-0472">Membrane</keyword>
<evidence type="ECO:0000313" key="4">
    <source>
        <dbReference type="Proteomes" id="UP000813824"/>
    </source>
</evidence>
<feature type="transmembrane region" description="Helical" evidence="2">
    <location>
        <begin position="155"/>
        <end position="181"/>
    </location>
</feature>
<keyword evidence="4" id="KW-1185">Reference proteome</keyword>
<feature type="region of interest" description="Disordered" evidence="1">
    <location>
        <begin position="290"/>
        <end position="330"/>
    </location>
</feature>
<feature type="compositionally biased region" description="Basic and acidic residues" evidence="1">
    <location>
        <begin position="290"/>
        <end position="304"/>
    </location>
</feature>
<organism evidence="3 4">
    <name type="scientific">Cristinia sonorae</name>
    <dbReference type="NCBI Taxonomy" id="1940300"/>
    <lineage>
        <taxon>Eukaryota</taxon>
        <taxon>Fungi</taxon>
        <taxon>Dikarya</taxon>
        <taxon>Basidiomycota</taxon>
        <taxon>Agaricomycotina</taxon>
        <taxon>Agaricomycetes</taxon>
        <taxon>Agaricomycetidae</taxon>
        <taxon>Agaricales</taxon>
        <taxon>Pleurotineae</taxon>
        <taxon>Stephanosporaceae</taxon>
        <taxon>Cristinia</taxon>
    </lineage>
</organism>
<accession>A0A8K0XKK7</accession>
<keyword evidence="2" id="KW-0812">Transmembrane</keyword>
<dbReference type="EMBL" id="JAEVFJ010000048">
    <property type="protein sequence ID" value="KAH8083340.1"/>
    <property type="molecule type" value="Genomic_DNA"/>
</dbReference>
<evidence type="ECO:0000313" key="3">
    <source>
        <dbReference type="EMBL" id="KAH8083340.1"/>
    </source>
</evidence>
<evidence type="ECO:0000256" key="1">
    <source>
        <dbReference type="SAM" id="MobiDB-lite"/>
    </source>
</evidence>
<feature type="region of interest" description="Disordered" evidence="1">
    <location>
        <begin position="189"/>
        <end position="275"/>
    </location>
</feature>
<feature type="transmembrane region" description="Helical" evidence="2">
    <location>
        <begin position="6"/>
        <end position="27"/>
    </location>
</feature>
<keyword evidence="2" id="KW-1133">Transmembrane helix</keyword>
<protein>
    <submittedName>
        <fullName evidence="3">Uncharacterized protein</fullName>
    </submittedName>
</protein>
<dbReference type="OrthoDB" id="3256745at2759"/>
<sequence length="505" mass="55023">MLSFGLRVTWFSLSLSGLLSSWAVFPAFARATGERWMPLLYSAANTVLQGIFCLGLIWGMDPFGMPHSFCVAQSILVHASWACLAGICTAITLSNASRVFHKSTLLVRLAAPLFRGALVAGAPCAVLAAQAVVIYELNAAQPVEGMYCDGSMPTWVRTLGYAGASLLLVVPSFTLSFLTVVHVTRSRRKHSLSPTYSPSNPVDDGLTSLPTRNRAKRKTNRTPNDSPQIRQDLSPTAQSSIEPLFPSSRTIYPIPSMPDSPSTITPPGRAKTVSRRARYHLPYDWIETRYSPEHTQEPSIREQRQAPTVPSPAPSPSPTPGAIHFVSASDVSSTRASSRVISPALSTDMEKESIRLHIFSGFSSDGRFLSEMDDTNSGSMKWARKSEDSSAEVKSELVFAHDDEDDVEHGPTDFVYEEMGLSWRPSRQVDSSSSIRPTLSAWPILVFQTLASSVQLLAAISPLIDVASRASTPSAFGTQHVALLLAAWLPCIVFGVPLVFRRCLR</sequence>
<feature type="transmembrane region" description="Helical" evidence="2">
    <location>
        <begin position="441"/>
        <end position="460"/>
    </location>
</feature>